<dbReference type="GO" id="GO:0035242">
    <property type="term" value="F:protein-arginine omega-N asymmetric methyltransferase activity"/>
    <property type="evidence" value="ECO:0007669"/>
    <property type="project" value="UniProtKB-EC"/>
</dbReference>
<evidence type="ECO:0000256" key="2">
    <source>
        <dbReference type="ARBA" id="ARBA00022603"/>
    </source>
</evidence>
<gene>
    <name evidence="10" type="ORF">EHUX00137_LOCUS29369</name>
</gene>
<protein>
    <recommendedName>
        <fullName evidence="1">type I protein arginine methyltransferase</fullName>
        <ecNumber evidence="1">2.1.1.319</ecNumber>
    </recommendedName>
</protein>
<reference evidence="10" key="1">
    <citation type="submission" date="2021-01" db="EMBL/GenBank/DDBJ databases">
        <authorList>
            <person name="Corre E."/>
            <person name="Pelletier E."/>
            <person name="Niang G."/>
            <person name="Scheremetjew M."/>
            <person name="Finn R."/>
            <person name="Kale V."/>
            <person name="Holt S."/>
            <person name="Cochrane G."/>
            <person name="Meng A."/>
            <person name="Brown T."/>
            <person name="Cohen L."/>
        </authorList>
    </citation>
    <scope>NUCLEOTIDE SEQUENCE</scope>
    <source>
        <strain evidence="10">379</strain>
    </source>
</reference>
<keyword evidence="4 6" id="KW-0949">S-adenosyl-L-methionine</keyword>
<dbReference type="GO" id="GO:0005634">
    <property type="term" value="C:nucleus"/>
    <property type="evidence" value="ECO:0007669"/>
    <property type="project" value="TreeGrafter"/>
</dbReference>
<evidence type="ECO:0000256" key="5">
    <source>
        <dbReference type="ARBA" id="ARBA00049303"/>
    </source>
</evidence>
<dbReference type="InterPro" id="IPR029063">
    <property type="entry name" value="SAM-dependent_MTases_sf"/>
</dbReference>
<dbReference type="EC" id="2.1.1.319" evidence="1"/>
<dbReference type="CDD" id="cd02440">
    <property type="entry name" value="AdoMet_MTases"/>
    <property type="match status" value="1"/>
</dbReference>
<evidence type="ECO:0000256" key="7">
    <source>
        <dbReference type="SAM" id="MobiDB-lite"/>
    </source>
</evidence>
<feature type="domain" description="Methyltransferase" evidence="8">
    <location>
        <begin position="137"/>
        <end position="236"/>
    </location>
</feature>
<dbReference type="GO" id="GO:0032259">
    <property type="term" value="P:methylation"/>
    <property type="evidence" value="ECO:0007669"/>
    <property type="project" value="UniProtKB-KW"/>
</dbReference>
<dbReference type="PANTHER" id="PTHR11006:SF89">
    <property type="entry name" value="PROTEIN ARGININE N-METHYLTRANSFERASE 3-RELATED"/>
    <property type="match status" value="1"/>
</dbReference>
<dbReference type="Gene3D" id="2.70.160.11">
    <property type="entry name" value="Hnrnp arginine n-methyltransferase1"/>
    <property type="match status" value="1"/>
</dbReference>
<evidence type="ECO:0000256" key="3">
    <source>
        <dbReference type="ARBA" id="ARBA00022679"/>
    </source>
</evidence>
<proteinExistence type="predicted"/>
<name>A0A6V2TC58_EMIHU</name>
<dbReference type="Pfam" id="PF13649">
    <property type="entry name" value="Methyltransf_25"/>
    <property type="match status" value="1"/>
</dbReference>
<dbReference type="InterPro" id="IPR055135">
    <property type="entry name" value="PRMT_dom"/>
</dbReference>
<dbReference type="Pfam" id="PF22528">
    <property type="entry name" value="PRMT_C"/>
    <property type="match status" value="1"/>
</dbReference>
<dbReference type="PANTHER" id="PTHR11006">
    <property type="entry name" value="PROTEIN ARGININE N-METHYLTRANSFERASE"/>
    <property type="match status" value="1"/>
</dbReference>
<comment type="catalytic activity">
    <reaction evidence="5">
        <text>L-arginyl-[protein] + S-adenosyl-L-methionine = N(omega)-methyl-L-arginyl-[protein] + S-adenosyl-L-homocysteine + H(+)</text>
        <dbReference type="Rhea" id="RHEA:48100"/>
        <dbReference type="Rhea" id="RHEA-COMP:10532"/>
        <dbReference type="Rhea" id="RHEA-COMP:11990"/>
        <dbReference type="ChEBI" id="CHEBI:15378"/>
        <dbReference type="ChEBI" id="CHEBI:29965"/>
        <dbReference type="ChEBI" id="CHEBI:57856"/>
        <dbReference type="ChEBI" id="CHEBI:59789"/>
        <dbReference type="ChEBI" id="CHEBI:65280"/>
    </reaction>
    <physiologicalReaction direction="left-to-right" evidence="5">
        <dbReference type="Rhea" id="RHEA:48101"/>
    </physiologicalReaction>
</comment>
<evidence type="ECO:0000259" key="8">
    <source>
        <dbReference type="Pfam" id="PF13649"/>
    </source>
</evidence>
<evidence type="ECO:0000256" key="4">
    <source>
        <dbReference type="ARBA" id="ARBA00022691"/>
    </source>
</evidence>
<evidence type="ECO:0000256" key="6">
    <source>
        <dbReference type="PROSITE-ProRule" id="PRU01015"/>
    </source>
</evidence>
<sequence length="413" mass="43902">MDMDTLTHTARHRHRHTETETHRHITQHKTPPAALDTQPCAQAISASAGPRSGPSGGGATGHGAAAEDAAQTECGGARGGCPVGPAGKRVSLESDASYFASYSRLAIHEEMLSDAVRTDGYRHAIESNGGLLQGKVVLDVGCGSGILSMFAARAGARLAIGVDASDIIEQARAVVAHNQLADRVQLHHSSLEALDLPAPLERVDFLVSEWMGYGLLYESMLPTLIHARDRFLAPGGAVLPSACSLLLVGSSHNRLAFFDDVYGFSFTPIAEPIRAEAAVEIVPDDTVLTDEATLRTFAMLTVTDADLDFTAPFALTAHTAGELRSLVLHFDTDFDLTAHGGTSSRFRTSPGSPPTHWKQTVLYLRRPLPLAAGARVEGTLSLSRNGNYERGYDIAATLRAGDGPVDTQIFSMS</sequence>
<evidence type="ECO:0000256" key="1">
    <source>
        <dbReference type="ARBA" id="ARBA00011925"/>
    </source>
</evidence>
<keyword evidence="3 6" id="KW-0808">Transferase</keyword>
<feature type="compositionally biased region" description="Low complexity" evidence="7">
    <location>
        <begin position="43"/>
        <end position="53"/>
    </location>
</feature>
<dbReference type="InterPro" id="IPR041698">
    <property type="entry name" value="Methyltransf_25"/>
</dbReference>
<accession>A0A6V2TC58</accession>
<dbReference type="AlphaFoldDB" id="A0A6V2TC58"/>
<evidence type="ECO:0000259" key="9">
    <source>
        <dbReference type="Pfam" id="PF22528"/>
    </source>
</evidence>
<feature type="domain" description="Protein arginine N-methyltransferase" evidence="9">
    <location>
        <begin position="252"/>
        <end position="396"/>
    </location>
</feature>
<evidence type="ECO:0000313" key="10">
    <source>
        <dbReference type="EMBL" id="CAE0569050.1"/>
    </source>
</evidence>
<organism evidence="10">
    <name type="scientific">Emiliania huxleyi</name>
    <name type="common">Coccolithophore</name>
    <name type="synonym">Pontosphaera huxleyi</name>
    <dbReference type="NCBI Taxonomy" id="2903"/>
    <lineage>
        <taxon>Eukaryota</taxon>
        <taxon>Haptista</taxon>
        <taxon>Haptophyta</taxon>
        <taxon>Prymnesiophyceae</taxon>
        <taxon>Isochrysidales</taxon>
        <taxon>Noelaerhabdaceae</taxon>
        <taxon>Emiliania</taxon>
    </lineage>
</organism>
<dbReference type="GO" id="GO:0042054">
    <property type="term" value="F:histone methyltransferase activity"/>
    <property type="evidence" value="ECO:0007669"/>
    <property type="project" value="TreeGrafter"/>
</dbReference>
<feature type="region of interest" description="Disordered" evidence="7">
    <location>
        <begin position="1"/>
        <end position="65"/>
    </location>
</feature>
<dbReference type="InterPro" id="IPR025799">
    <property type="entry name" value="Arg_MeTrfase"/>
</dbReference>
<keyword evidence="2 6" id="KW-0489">Methyltransferase</keyword>
<dbReference type="PROSITE" id="PS51678">
    <property type="entry name" value="SAM_MT_PRMT"/>
    <property type="match status" value="1"/>
</dbReference>
<dbReference type="EMBL" id="HBIR01037626">
    <property type="protein sequence ID" value="CAE0569050.1"/>
    <property type="molecule type" value="Transcribed_RNA"/>
</dbReference>
<dbReference type="Gene3D" id="3.40.50.150">
    <property type="entry name" value="Vaccinia Virus protein VP39"/>
    <property type="match status" value="1"/>
</dbReference>
<dbReference type="SUPFAM" id="SSF53335">
    <property type="entry name" value="S-adenosyl-L-methionine-dependent methyltransferases"/>
    <property type="match status" value="1"/>
</dbReference>
<dbReference type="FunFam" id="3.40.50.150:FF:000003">
    <property type="entry name" value="Blast:Protein arginine N-methyltransferase 1"/>
    <property type="match status" value="1"/>
</dbReference>